<dbReference type="InterPro" id="IPR044925">
    <property type="entry name" value="His-Me_finger_sf"/>
</dbReference>
<reference evidence="2 3" key="1">
    <citation type="submission" date="2020-03" db="EMBL/GenBank/DDBJ databases">
        <authorList>
            <person name="Skorynina A."/>
            <person name="Kazantseva O."/>
            <person name="Baycher S."/>
            <person name="Piligrimova E."/>
            <person name="Kuliabin V."/>
            <person name="Shadrin A."/>
        </authorList>
    </citation>
    <scope>NUCLEOTIDE SEQUENCE [LARGE SCALE GENOMIC DNA]</scope>
</reference>
<dbReference type="EMBL" id="MT254578">
    <property type="protein sequence ID" value="QIW89910.1"/>
    <property type="molecule type" value="Genomic_DNA"/>
</dbReference>
<dbReference type="GO" id="GO:0004519">
    <property type="term" value="F:endonuclease activity"/>
    <property type="evidence" value="ECO:0007669"/>
    <property type="project" value="UniProtKB-KW"/>
</dbReference>
<accession>A0A6H0X6F3</accession>
<dbReference type="InterPro" id="IPR003615">
    <property type="entry name" value="HNH_nuc"/>
</dbReference>
<feature type="domain" description="HNH nuclease" evidence="1">
    <location>
        <begin position="26"/>
        <end position="70"/>
    </location>
</feature>
<dbReference type="Gene3D" id="3.90.75.20">
    <property type="match status" value="1"/>
</dbReference>
<keyword evidence="2" id="KW-0255">Endonuclease</keyword>
<evidence type="ECO:0000313" key="3">
    <source>
        <dbReference type="Proteomes" id="UP000503405"/>
    </source>
</evidence>
<dbReference type="Proteomes" id="UP000503405">
    <property type="component" value="Segment"/>
</dbReference>
<evidence type="ECO:0000259" key="1">
    <source>
        <dbReference type="Pfam" id="PF13392"/>
    </source>
</evidence>
<protein>
    <submittedName>
        <fullName evidence="2">Putative homing endonuclease</fullName>
    </submittedName>
</protein>
<keyword evidence="2" id="KW-0378">Hydrolase</keyword>
<sequence length="179" mass="21024">MSYIRNGYKTVYMPSHHRASDDGIVYEHIVVAEQILGRELRDEEEVHHEDENKHNNSPDNLFVFATKADHTRYHHNGIMIKVEDYYISPSEVKVSTCEVCEKSFNYYEKSQTGKYCSLDCSSKGRRKSERPNKDDLLNLIKTKSFIDIGKMYGVSDNAVRKWCKSYELPYRKKDIKELK</sequence>
<dbReference type="Pfam" id="PF13392">
    <property type="entry name" value="HNH_3"/>
    <property type="match status" value="1"/>
</dbReference>
<gene>
    <name evidence="2" type="ORF">Izhevsk_229</name>
</gene>
<proteinExistence type="predicted"/>
<dbReference type="SUPFAM" id="SSF54060">
    <property type="entry name" value="His-Me finger endonucleases"/>
    <property type="match status" value="1"/>
</dbReference>
<name>A0A6H0X6F3_9CAUD</name>
<evidence type="ECO:0000313" key="2">
    <source>
        <dbReference type="EMBL" id="QIW89910.1"/>
    </source>
</evidence>
<organism evidence="2 3">
    <name type="scientific">Bacillus phage Izhevsk</name>
    <dbReference type="NCBI Taxonomy" id="2724322"/>
    <lineage>
        <taxon>Viruses</taxon>
        <taxon>Duplodnaviria</taxon>
        <taxon>Heunggongvirae</taxon>
        <taxon>Uroviricota</taxon>
        <taxon>Caudoviricetes</taxon>
        <taxon>Joanripponvirinae</taxon>
        <taxon>Tsamsavirus</taxon>
        <taxon>Tsamsavirus izhevsk</taxon>
    </lineage>
</organism>
<keyword evidence="2" id="KW-0540">Nuclease</keyword>
<keyword evidence="3" id="KW-1185">Reference proteome</keyword>